<proteinExistence type="predicted"/>
<dbReference type="GO" id="GO:0043709">
    <property type="term" value="P:cell adhesion involved in single-species biofilm formation"/>
    <property type="evidence" value="ECO:0007669"/>
    <property type="project" value="TreeGrafter"/>
</dbReference>
<accession>A0A1H9V6C8</accession>
<sequence length="401" mass="45232">MSSLKAHYQVHWLTGQFCESGSESMYRRSIASRVRFESCLYLTVAALIFGMFAISDYYLLGINREFYLLLAMRTGVVGLCLFLAFVIGRWGGYSSKVWLHALPLWLLATGIILIVPLRPESLPTQVTAVVVATMAFYLLIPNLLTVATLASLYLNIGFLAFAGLFAEIGPLAMLRIALLLIMANVVGFCALLRLESLQRKQFALLHEERDQNQQLHEEIAHRKSLETQLRVVAERDALTGLNNRGHFMKLAEKLLQHSQREKVPFGFFMIDVDHFKAINDTWGHRRGDWVLTKIAEVCAECLRPTDVIGRFGGEEFVVALPNISPEDAQMVAERLKQQVADLPLQKEMETLCPSVTIGIAIAHTEDIDLETLISRADQMLYSGKRKGRNRVVMYVKEEEEG</sequence>
<evidence type="ECO:0000313" key="7">
    <source>
        <dbReference type="Proteomes" id="UP000198505"/>
    </source>
</evidence>
<feature type="domain" description="GGDEF" evidence="5">
    <location>
        <begin position="263"/>
        <end position="396"/>
    </location>
</feature>
<dbReference type="SUPFAM" id="SSF55073">
    <property type="entry name" value="Nucleotide cyclase"/>
    <property type="match status" value="1"/>
</dbReference>
<dbReference type="STRING" id="416874.SAMN04487958_108139"/>
<dbReference type="Gene3D" id="3.30.70.270">
    <property type="match status" value="1"/>
</dbReference>
<feature type="transmembrane region" description="Helical" evidence="4">
    <location>
        <begin position="172"/>
        <end position="192"/>
    </location>
</feature>
<protein>
    <recommendedName>
        <fullName evidence="2">diguanylate cyclase</fullName>
        <ecNumber evidence="2">2.7.7.65</ecNumber>
    </recommendedName>
</protein>
<feature type="transmembrane region" description="Helical" evidence="4">
    <location>
        <begin position="122"/>
        <end position="140"/>
    </location>
</feature>
<reference evidence="7" key="1">
    <citation type="submission" date="2016-10" db="EMBL/GenBank/DDBJ databases">
        <authorList>
            <person name="Varghese N."/>
            <person name="Submissions S."/>
        </authorList>
    </citation>
    <scope>NUCLEOTIDE SEQUENCE [LARGE SCALE GENOMIC DNA]</scope>
    <source>
        <strain evidence="7">CGMCC 1.6495</strain>
    </source>
</reference>
<evidence type="ECO:0000259" key="5">
    <source>
        <dbReference type="PROSITE" id="PS50887"/>
    </source>
</evidence>
<keyword evidence="4" id="KW-1133">Transmembrane helix</keyword>
<dbReference type="FunFam" id="3.30.70.270:FF:000001">
    <property type="entry name" value="Diguanylate cyclase domain protein"/>
    <property type="match status" value="1"/>
</dbReference>
<dbReference type="PANTHER" id="PTHR45138">
    <property type="entry name" value="REGULATORY COMPONENTS OF SENSORY TRANSDUCTION SYSTEM"/>
    <property type="match status" value="1"/>
</dbReference>
<evidence type="ECO:0000256" key="3">
    <source>
        <dbReference type="ARBA" id="ARBA00034247"/>
    </source>
</evidence>
<evidence type="ECO:0000256" key="1">
    <source>
        <dbReference type="ARBA" id="ARBA00001946"/>
    </source>
</evidence>
<comment type="catalytic activity">
    <reaction evidence="3">
        <text>2 GTP = 3',3'-c-di-GMP + 2 diphosphate</text>
        <dbReference type="Rhea" id="RHEA:24898"/>
        <dbReference type="ChEBI" id="CHEBI:33019"/>
        <dbReference type="ChEBI" id="CHEBI:37565"/>
        <dbReference type="ChEBI" id="CHEBI:58805"/>
        <dbReference type="EC" id="2.7.7.65"/>
    </reaction>
</comment>
<keyword evidence="4" id="KW-0472">Membrane</keyword>
<keyword evidence="7" id="KW-1185">Reference proteome</keyword>
<dbReference type="AlphaFoldDB" id="A0A1H9V6C8"/>
<dbReference type="GO" id="GO:0005886">
    <property type="term" value="C:plasma membrane"/>
    <property type="evidence" value="ECO:0007669"/>
    <property type="project" value="TreeGrafter"/>
</dbReference>
<dbReference type="InterPro" id="IPR000160">
    <property type="entry name" value="GGDEF_dom"/>
</dbReference>
<dbReference type="InterPro" id="IPR050469">
    <property type="entry name" value="Diguanylate_Cyclase"/>
</dbReference>
<dbReference type="CDD" id="cd01949">
    <property type="entry name" value="GGDEF"/>
    <property type="match status" value="1"/>
</dbReference>
<feature type="transmembrane region" description="Helical" evidence="4">
    <location>
        <begin position="97"/>
        <end position="116"/>
    </location>
</feature>
<evidence type="ECO:0000256" key="2">
    <source>
        <dbReference type="ARBA" id="ARBA00012528"/>
    </source>
</evidence>
<name>A0A1H9V6C8_9GAMM</name>
<dbReference type="GO" id="GO:0052621">
    <property type="term" value="F:diguanylate cyclase activity"/>
    <property type="evidence" value="ECO:0007669"/>
    <property type="project" value="UniProtKB-EC"/>
</dbReference>
<feature type="transmembrane region" description="Helical" evidence="4">
    <location>
        <begin position="66"/>
        <end position="85"/>
    </location>
</feature>
<dbReference type="EMBL" id="FOGS01000008">
    <property type="protein sequence ID" value="SES17265.1"/>
    <property type="molecule type" value="Genomic_DNA"/>
</dbReference>
<gene>
    <name evidence="6" type="ORF">SAMN04487958_108139</name>
</gene>
<dbReference type="Pfam" id="PF00990">
    <property type="entry name" value="GGDEF"/>
    <property type="match status" value="1"/>
</dbReference>
<feature type="transmembrane region" description="Helical" evidence="4">
    <location>
        <begin position="39"/>
        <end position="60"/>
    </location>
</feature>
<dbReference type="PANTHER" id="PTHR45138:SF9">
    <property type="entry name" value="DIGUANYLATE CYCLASE DGCM-RELATED"/>
    <property type="match status" value="1"/>
</dbReference>
<feature type="transmembrane region" description="Helical" evidence="4">
    <location>
        <begin position="147"/>
        <end position="166"/>
    </location>
</feature>
<dbReference type="NCBIfam" id="TIGR00254">
    <property type="entry name" value="GGDEF"/>
    <property type="match status" value="1"/>
</dbReference>
<dbReference type="Proteomes" id="UP000198505">
    <property type="component" value="Unassembled WGS sequence"/>
</dbReference>
<keyword evidence="4" id="KW-0812">Transmembrane</keyword>
<evidence type="ECO:0000256" key="4">
    <source>
        <dbReference type="SAM" id="Phobius"/>
    </source>
</evidence>
<comment type="cofactor">
    <cofactor evidence="1">
        <name>Mg(2+)</name>
        <dbReference type="ChEBI" id="CHEBI:18420"/>
    </cofactor>
</comment>
<dbReference type="InterPro" id="IPR029787">
    <property type="entry name" value="Nucleotide_cyclase"/>
</dbReference>
<dbReference type="EC" id="2.7.7.65" evidence="2"/>
<evidence type="ECO:0000313" key="6">
    <source>
        <dbReference type="EMBL" id="SES17265.1"/>
    </source>
</evidence>
<organism evidence="6 7">
    <name type="scientific">Vreelandella subterranea</name>
    <dbReference type="NCBI Taxonomy" id="416874"/>
    <lineage>
        <taxon>Bacteria</taxon>
        <taxon>Pseudomonadati</taxon>
        <taxon>Pseudomonadota</taxon>
        <taxon>Gammaproteobacteria</taxon>
        <taxon>Oceanospirillales</taxon>
        <taxon>Halomonadaceae</taxon>
        <taxon>Vreelandella</taxon>
    </lineage>
</organism>
<dbReference type="GO" id="GO:1902201">
    <property type="term" value="P:negative regulation of bacterial-type flagellum-dependent cell motility"/>
    <property type="evidence" value="ECO:0007669"/>
    <property type="project" value="TreeGrafter"/>
</dbReference>
<dbReference type="SMART" id="SM00267">
    <property type="entry name" value="GGDEF"/>
    <property type="match status" value="1"/>
</dbReference>
<dbReference type="InterPro" id="IPR043128">
    <property type="entry name" value="Rev_trsase/Diguanyl_cyclase"/>
</dbReference>
<dbReference type="PROSITE" id="PS50887">
    <property type="entry name" value="GGDEF"/>
    <property type="match status" value="1"/>
</dbReference>